<evidence type="ECO:0000313" key="1">
    <source>
        <dbReference type="EMBL" id="PSJ40681.1"/>
    </source>
</evidence>
<sequence length="75" mass="7996">MLWPSSVLKTPTAANRMGISKRGARRAATIWAEPPNWPRSNDPACRSGLAERAAKATTSATSVTISISITRGCIQ</sequence>
<comment type="caution">
    <text evidence="1">The sequence shown here is derived from an EMBL/GenBank/DDBJ whole genome shotgun (WGS) entry which is preliminary data.</text>
</comment>
<accession>A0A2P7QRU1</accession>
<dbReference type="Proteomes" id="UP000241167">
    <property type="component" value="Unassembled WGS sequence"/>
</dbReference>
<organism evidence="1 2">
    <name type="scientific">Allosphingosinicella deserti</name>
    <dbReference type="NCBI Taxonomy" id="2116704"/>
    <lineage>
        <taxon>Bacteria</taxon>
        <taxon>Pseudomonadati</taxon>
        <taxon>Pseudomonadota</taxon>
        <taxon>Alphaproteobacteria</taxon>
        <taxon>Sphingomonadales</taxon>
        <taxon>Sphingomonadaceae</taxon>
        <taxon>Allosphingosinicella</taxon>
    </lineage>
</organism>
<dbReference type="EMBL" id="PXYI01000003">
    <property type="protein sequence ID" value="PSJ40681.1"/>
    <property type="molecule type" value="Genomic_DNA"/>
</dbReference>
<dbReference type="AlphaFoldDB" id="A0A2P7QRU1"/>
<keyword evidence="2" id="KW-1185">Reference proteome</keyword>
<protein>
    <submittedName>
        <fullName evidence="1">Uncharacterized protein</fullName>
    </submittedName>
</protein>
<evidence type="ECO:0000313" key="2">
    <source>
        <dbReference type="Proteomes" id="UP000241167"/>
    </source>
</evidence>
<reference evidence="1 2" key="1">
    <citation type="submission" date="2018-03" db="EMBL/GenBank/DDBJ databases">
        <title>The draft genome of Sphingosinicella sp. GL-C-18.</title>
        <authorList>
            <person name="Liu L."/>
            <person name="Li L."/>
            <person name="Liang L."/>
            <person name="Zhang X."/>
            <person name="Wang T."/>
        </authorList>
    </citation>
    <scope>NUCLEOTIDE SEQUENCE [LARGE SCALE GENOMIC DNA]</scope>
    <source>
        <strain evidence="1 2">GL-C-18</strain>
    </source>
</reference>
<proteinExistence type="predicted"/>
<gene>
    <name evidence="1" type="ORF">C7I55_10225</name>
</gene>
<name>A0A2P7QRU1_9SPHN</name>